<dbReference type="PANTHER" id="PTHR42776">
    <property type="entry name" value="SERINE PEPTIDASE S9 FAMILY MEMBER"/>
    <property type="match status" value="1"/>
</dbReference>
<dbReference type="eggNOG" id="COG0823">
    <property type="taxonomic scope" value="Bacteria"/>
</dbReference>
<comment type="caution">
    <text evidence="4">The sequence shown here is derived from an EMBL/GenBank/DDBJ whole genome shotgun (WGS) entry which is preliminary data.</text>
</comment>
<evidence type="ECO:0000259" key="3">
    <source>
        <dbReference type="Pfam" id="PF00326"/>
    </source>
</evidence>
<dbReference type="SUPFAM" id="SSF53474">
    <property type="entry name" value="alpha/beta-Hydrolases"/>
    <property type="match status" value="1"/>
</dbReference>
<gene>
    <name evidence="4" type="ORF">PORUE0001_0725</name>
</gene>
<dbReference type="InterPro" id="IPR029058">
    <property type="entry name" value="AB_hydrolase_fold"/>
</dbReference>
<dbReference type="GO" id="GO:0004252">
    <property type="term" value="F:serine-type endopeptidase activity"/>
    <property type="evidence" value="ECO:0007669"/>
    <property type="project" value="TreeGrafter"/>
</dbReference>
<dbReference type="Gene3D" id="3.40.50.1820">
    <property type="entry name" value="alpha/beta hydrolase"/>
    <property type="match status" value="1"/>
</dbReference>
<feature type="transmembrane region" description="Helical" evidence="2">
    <location>
        <begin position="34"/>
        <end position="51"/>
    </location>
</feature>
<evidence type="ECO:0000313" key="4">
    <source>
        <dbReference type="EMBL" id="EEK16864.1"/>
    </source>
</evidence>
<dbReference type="EC" id="3.4.-.-" evidence="4"/>
<name>C2MBN8_9PORP</name>
<accession>C2MBN8</accession>
<keyword evidence="2" id="KW-1133">Transmembrane helix</keyword>
<dbReference type="InterPro" id="IPR011042">
    <property type="entry name" value="6-blade_b-propeller_TolB-like"/>
</dbReference>
<keyword evidence="2" id="KW-0812">Transmembrane</keyword>
<dbReference type="PANTHER" id="PTHR42776:SF4">
    <property type="entry name" value="ACYLAMINO-ACID-RELEASING ENZYME"/>
    <property type="match status" value="1"/>
</dbReference>
<dbReference type="eggNOG" id="COG1506">
    <property type="taxonomic scope" value="Bacteria"/>
</dbReference>
<feature type="domain" description="Peptidase S9 prolyl oligopeptidase catalytic" evidence="3">
    <location>
        <begin position="672"/>
        <end position="877"/>
    </location>
</feature>
<dbReference type="EMBL" id="ACLR01000123">
    <property type="protein sequence ID" value="EEK16864.1"/>
    <property type="molecule type" value="Genomic_DNA"/>
</dbReference>
<dbReference type="Proteomes" id="UP000003303">
    <property type="component" value="Unassembled WGS sequence"/>
</dbReference>
<dbReference type="GO" id="GO:0006508">
    <property type="term" value="P:proteolysis"/>
    <property type="evidence" value="ECO:0007669"/>
    <property type="project" value="InterPro"/>
</dbReference>
<proteinExistence type="predicted"/>
<keyword evidence="2" id="KW-0472">Membrane</keyword>
<dbReference type="STRING" id="596327.PORUE0001_0725"/>
<sequence>MELLQSDAIKVNTPTKDNEPITVNKQRKQMKRNVLRLLTMLPLLVLATFYTKAEQLRAINPSATVQQPYTVGASATEHQPDTLTVVPMQVQQYRVMKPFISDSLDVQGKAYDATDLLKPVNHIKLSHAHGTLPTAQEGIVTLRTTEDAITTYAVRLRTPSYEQATLQIETTVPFVLALDGDKLSSATQYQSELKVASPASLTLTPGRSHLVTLQLLTKGGESAQYRLKLIPAKADSQIEVRHDDKEYLSLEYMMTGRNLYSVSVSPTGRYTLLTERETTALKSSYRTYIYQGNKLLSTLSEQYRFASWMPKEDKLYRTSTTDDGRQLISYDPKTQEERVVAEQIPAGSFFMMPDGKQLLYTIEEEGPARGKITEQVLGRYDRMADFRKRTFLALYDLESGRYQPLTFGHRSTYLQDVSPDSREIILSTSEDITEIPFSQSNFYTMRLETLEVKPLFTKERSISSVSYTALPHTLLVEGDANAFGGIGRNLPEGMITNTYDGQLFLYDRQSQRATPLTKDFDPAIKRVKVSTVQPVAYFTAENKDRISLYRLDLRRKQIEQVATTEDLVRSFDISDDASQLAYYGQSAMNADRFYSLRGKRETLLYDLAKSKMQDLELGSVSDWVHTMPNGDKVEGRYYLPPHFDATKQYPMIVYYYGGTSPTTRFFEGSYSLPMYAAQGYVVLTLNPSGTTGFGQEYAARHVNAWGKVTADEIVSATKQFCQEHPYVNAKKIGCMGASYGGFMTQYLQTITDIFAAAISHAGISALSSYWGEGTWGIGYSTVASYNSYPWNNPQLYTEQSPLFHADKIHTPLLLIHGTDDTNVPIGESIQMYNALKILGREVAFVKVHGEDHIITAPEKKIEWTNTLFAWFQKWLKDDSTWWDARYPEAHL</sequence>
<keyword evidence="5" id="KW-1185">Reference proteome</keyword>
<dbReference type="SUPFAM" id="SSF82171">
    <property type="entry name" value="DPP6 N-terminal domain-like"/>
    <property type="match status" value="1"/>
</dbReference>
<evidence type="ECO:0000313" key="5">
    <source>
        <dbReference type="Proteomes" id="UP000003303"/>
    </source>
</evidence>
<reference evidence="4 5" key="1">
    <citation type="submission" date="2009-04" db="EMBL/GenBank/DDBJ databases">
        <authorList>
            <person name="Sebastian Y."/>
            <person name="Madupu R."/>
            <person name="Durkin A.S."/>
            <person name="Torralba M."/>
            <person name="Methe B."/>
            <person name="Sutton G.G."/>
            <person name="Strausberg R.L."/>
            <person name="Nelson K.E."/>
        </authorList>
    </citation>
    <scope>NUCLEOTIDE SEQUENCE [LARGE SCALE GENOMIC DNA]</scope>
    <source>
        <strain evidence="4 5">60-3</strain>
    </source>
</reference>
<organism evidence="4 5">
    <name type="scientific">Porphyromonas uenonis 60-3</name>
    <dbReference type="NCBI Taxonomy" id="596327"/>
    <lineage>
        <taxon>Bacteria</taxon>
        <taxon>Pseudomonadati</taxon>
        <taxon>Bacteroidota</taxon>
        <taxon>Bacteroidia</taxon>
        <taxon>Bacteroidales</taxon>
        <taxon>Porphyromonadaceae</taxon>
        <taxon>Porphyromonas</taxon>
    </lineage>
</organism>
<keyword evidence="1 4" id="KW-0378">Hydrolase</keyword>
<dbReference type="AlphaFoldDB" id="C2MBN8"/>
<evidence type="ECO:0000256" key="1">
    <source>
        <dbReference type="ARBA" id="ARBA00022801"/>
    </source>
</evidence>
<dbReference type="Gene3D" id="2.120.10.30">
    <property type="entry name" value="TolB, C-terminal domain"/>
    <property type="match status" value="1"/>
</dbReference>
<protein>
    <submittedName>
        <fullName evidence="4">Peptidase, S9A/B/C family, catalytic domain protein</fullName>
        <ecNumber evidence="4">3.4.-.-</ecNumber>
    </submittedName>
</protein>
<dbReference type="InterPro" id="IPR001375">
    <property type="entry name" value="Peptidase_S9_cat"/>
</dbReference>
<dbReference type="Pfam" id="PF00326">
    <property type="entry name" value="Peptidase_S9"/>
    <property type="match status" value="1"/>
</dbReference>
<evidence type="ECO:0000256" key="2">
    <source>
        <dbReference type="SAM" id="Phobius"/>
    </source>
</evidence>